<dbReference type="NCBIfam" id="TIGR04516">
    <property type="entry name" value="glycosyl_450act"/>
    <property type="match status" value="1"/>
</dbReference>
<comment type="similarity">
    <text evidence="1">Belongs to the glycosyltransferase 28 family.</text>
</comment>
<evidence type="ECO:0000259" key="6">
    <source>
        <dbReference type="Pfam" id="PF21036"/>
    </source>
</evidence>
<evidence type="ECO:0000259" key="5">
    <source>
        <dbReference type="Pfam" id="PF06722"/>
    </source>
</evidence>
<evidence type="ECO:0000256" key="1">
    <source>
        <dbReference type="ARBA" id="ARBA00006962"/>
    </source>
</evidence>
<dbReference type="InterPro" id="IPR030953">
    <property type="entry name" value="Glycosyl_450act"/>
</dbReference>
<sequence length="423" mass="46069">MRVLFTVSPGTTVFNSMVPMAWALRTAGHDVRVASQPAFAEEITQAGLTAVPVGRDLGIDRMLVAMGMDGAALEEARRGLPDPYAVLDEPDSTDWDRAHRAFTEVAEGARFETFAIMNKLVEFVRDWEPDLVVWEPFTPAGPIAAKACGAAHARLLYGVDVYAFARKHFLKLMSEKDGRTDPLADWLGGYARKYGAEFTEDMAVGQFTIDQIPASLQTESPGLDYLRTPYIPYGGAAVVPRWLQLPPERPRVALTMGLSATGYFSGYTVNVQDILDSLADLDIELVATVAEAEQAKLTRVPDNARLVSYVALHALAPTCTAAITHAGFGTLTAFAPFGVPQLTLPFHFDEPTLGHRLSGLGAGINLDPTQATGANVREGVLRLLNEPGYTTAARRLQEEIRALPSPNDLVPEIEARTRKHRTR</sequence>
<proteinExistence type="inferred from homology"/>
<keyword evidence="2" id="KW-0328">Glycosyltransferase</keyword>
<evidence type="ECO:0000313" key="8">
    <source>
        <dbReference type="Proteomes" id="UP001597419"/>
    </source>
</evidence>
<gene>
    <name evidence="7" type="ORF">ACFSYJ_16735</name>
</gene>
<dbReference type="CDD" id="cd03784">
    <property type="entry name" value="GT1_Gtf-like"/>
    <property type="match status" value="1"/>
</dbReference>
<dbReference type="Pfam" id="PF21036">
    <property type="entry name" value="EryCIII-like_N"/>
    <property type="match status" value="1"/>
</dbReference>
<evidence type="ECO:0000256" key="3">
    <source>
        <dbReference type="ARBA" id="ARBA00022679"/>
    </source>
</evidence>
<dbReference type="InterPro" id="IPR048284">
    <property type="entry name" value="EryCIII-like_N"/>
</dbReference>
<dbReference type="InterPro" id="IPR010610">
    <property type="entry name" value="EryCIII-like_C"/>
</dbReference>
<dbReference type="Proteomes" id="UP001597419">
    <property type="component" value="Unassembled WGS sequence"/>
</dbReference>
<evidence type="ECO:0000256" key="2">
    <source>
        <dbReference type="ARBA" id="ARBA00022676"/>
    </source>
</evidence>
<protein>
    <submittedName>
        <fullName evidence="7">Activator-dependent family glycosyltransferase</fullName>
    </submittedName>
</protein>
<dbReference type="SUPFAM" id="SSF53756">
    <property type="entry name" value="UDP-Glycosyltransferase/glycogen phosphorylase"/>
    <property type="match status" value="1"/>
</dbReference>
<reference evidence="8" key="1">
    <citation type="journal article" date="2019" name="Int. J. Syst. Evol. Microbiol.">
        <title>The Global Catalogue of Microorganisms (GCM) 10K type strain sequencing project: providing services to taxonomists for standard genome sequencing and annotation.</title>
        <authorList>
            <consortium name="The Broad Institute Genomics Platform"/>
            <consortium name="The Broad Institute Genome Sequencing Center for Infectious Disease"/>
            <person name="Wu L."/>
            <person name="Ma J."/>
        </authorList>
    </citation>
    <scope>NUCLEOTIDE SEQUENCE [LARGE SCALE GENOMIC DNA]</scope>
    <source>
        <strain evidence="8">CGMCC 4.7643</strain>
    </source>
</reference>
<dbReference type="RefSeq" id="WP_345398119.1">
    <property type="nucleotide sequence ID" value="NZ_BAABHG010000009.1"/>
</dbReference>
<dbReference type="PANTHER" id="PTHR48050:SF13">
    <property type="entry name" value="STEROL 3-BETA-GLUCOSYLTRANSFERASE UGT80A2"/>
    <property type="match status" value="1"/>
</dbReference>
<evidence type="ECO:0000256" key="4">
    <source>
        <dbReference type="ARBA" id="ARBA00023194"/>
    </source>
</evidence>
<dbReference type="InterPro" id="IPR050426">
    <property type="entry name" value="Glycosyltransferase_28"/>
</dbReference>
<organism evidence="7 8">
    <name type="scientific">Amycolatopsis samaneae</name>
    <dbReference type="NCBI Taxonomy" id="664691"/>
    <lineage>
        <taxon>Bacteria</taxon>
        <taxon>Bacillati</taxon>
        <taxon>Actinomycetota</taxon>
        <taxon>Actinomycetes</taxon>
        <taxon>Pseudonocardiales</taxon>
        <taxon>Pseudonocardiaceae</taxon>
        <taxon>Amycolatopsis</taxon>
    </lineage>
</organism>
<dbReference type="Pfam" id="PF06722">
    <property type="entry name" value="EryCIII-like_C"/>
    <property type="match status" value="1"/>
</dbReference>
<keyword evidence="8" id="KW-1185">Reference proteome</keyword>
<dbReference type="EMBL" id="JBHUKU010000008">
    <property type="protein sequence ID" value="MFD2460259.1"/>
    <property type="molecule type" value="Genomic_DNA"/>
</dbReference>
<feature type="domain" description="Erythromycin biosynthesis protein CIII-like N-terminal" evidence="6">
    <location>
        <begin position="22"/>
        <end position="257"/>
    </location>
</feature>
<accession>A0ABW5GG64</accession>
<comment type="caution">
    <text evidence="7">The sequence shown here is derived from an EMBL/GenBank/DDBJ whole genome shotgun (WGS) entry which is preliminary data.</text>
</comment>
<dbReference type="PANTHER" id="PTHR48050">
    <property type="entry name" value="STEROL 3-BETA-GLUCOSYLTRANSFERASE"/>
    <property type="match status" value="1"/>
</dbReference>
<keyword evidence="3" id="KW-0808">Transferase</keyword>
<feature type="domain" description="Erythromycin biosynthesis protein CIII-like C-terminal" evidence="5">
    <location>
        <begin position="273"/>
        <end position="415"/>
    </location>
</feature>
<dbReference type="InterPro" id="IPR002213">
    <property type="entry name" value="UDP_glucos_trans"/>
</dbReference>
<keyword evidence="4" id="KW-0045">Antibiotic biosynthesis</keyword>
<dbReference type="Gene3D" id="3.40.50.2000">
    <property type="entry name" value="Glycogen Phosphorylase B"/>
    <property type="match status" value="2"/>
</dbReference>
<name>A0ABW5GG64_9PSEU</name>
<evidence type="ECO:0000313" key="7">
    <source>
        <dbReference type="EMBL" id="MFD2460259.1"/>
    </source>
</evidence>